<evidence type="ECO:0000313" key="8">
    <source>
        <dbReference type="EMBL" id="KAF7127470.1"/>
    </source>
</evidence>
<dbReference type="InterPro" id="IPR006043">
    <property type="entry name" value="NCS2"/>
</dbReference>
<dbReference type="OrthoDB" id="1641903at2759"/>
<organism evidence="8 9">
    <name type="scientific">Rhododendron simsii</name>
    <name type="common">Sims's rhododendron</name>
    <dbReference type="NCBI Taxonomy" id="118357"/>
    <lineage>
        <taxon>Eukaryota</taxon>
        <taxon>Viridiplantae</taxon>
        <taxon>Streptophyta</taxon>
        <taxon>Embryophyta</taxon>
        <taxon>Tracheophyta</taxon>
        <taxon>Spermatophyta</taxon>
        <taxon>Magnoliopsida</taxon>
        <taxon>eudicotyledons</taxon>
        <taxon>Gunneridae</taxon>
        <taxon>Pentapetalae</taxon>
        <taxon>asterids</taxon>
        <taxon>Ericales</taxon>
        <taxon>Ericaceae</taxon>
        <taxon>Ericoideae</taxon>
        <taxon>Rhodoreae</taxon>
        <taxon>Rhododendron</taxon>
    </lineage>
</organism>
<keyword evidence="5 7" id="KW-0472">Membrane</keyword>
<comment type="caution">
    <text evidence="8">The sequence shown here is derived from an EMBL/GenBank/DDBJ whole genome shotgun (WGS) entry which is preliminary data.</text>
</comment>
<feature type="transmembrane region" description="Helical" evidence="7">
    <location>
        <begin position="227"/>
        <end position="248"/>
    </location>
</feature>
<gene>
    <name evidence="8" type="ORF">RHSIM_Rhsim11G0152200</name>
</gene>
<evidence type="ECO:0000256" key="7">
    <source>
        <dbReference type="SAM" id="Phobius"/>
    </source>
</evidence>
<evidence type="ECO:0000256" key="4">
    <source>
        <dbReference type="ARBA" id="ARBA00022989"/>
    </source>
</evidence>
<keyword evidence="9" id="KW-1185">Reference proteome</keyword>
<keyword evidence="3 7" id="KW-0812">Transmembrane</keyword>
<feature type="transmembrane region" description="Helical" evidence="7">
    <location>
        <begin position="528"/>
        <end position="546"/>
    </location>
</feature>
<comment type="similarity">
    <text evidence="2">Belongs to the nucleobase:cation symporter-2 (NCS2) (TC 2.A.40) family.</text>
</comment>
<evidence type="ECO:0000256" key="3">
    <source>
        <dbReference type="ARBA" id="ARBA00022692"/>
    </source>
</evidence>
<feature type="transmembrane region" description="Helical" evidence="7">
    <location>
        <begin position="566"/>
        <end position="585"/>
    </location>
</feature>
<evidence type="ECO:0000256" key="6">
    <source>
        <dbReference type="SAM" id="MobiDB-lite"/>
    </source>
</evidence>
<dbReference type="Pfam" id="PF00860">
    <property type="entry name" value="Xan_ur_permease"/>
    <property type="match status" value="1"/>
</dbReference>
<sequence length="633" mass="69084">MEQFGPQHSISSSGTEHTAMPPYVDNEIDQAVFVEELGRDDVHHLDLGNVGIRHPCANHHQLVRRRHKVDFQTVSAHSGHIQPDVEHVIYVHNEEEEVLLFPGDGNEDEVAFEKNFDSNFIYLNAAAAITLGFEHHVVMLGTTVIIPSIIVPMMGGGQKEKAEVIQTSLFVAGLSTLLQTWFGTRLPVVIGPSYSFIAPALFTVLSDRYSESVAVNPLERFEKSMRGIQGAMMIASIIPILLGFFGIWRIFVRLITPISAVPLVTLVGLGLYTQGFPQLAECIEIGLPELIILIILSQYIPRWIETKIGERFFYRYAVLLSIAIVWLFAALLTASGAYRNKSSSTQVSCRVDQSAGLISGAAWISFPYPWQWGTPSVNAGDVFVMIAAAIVALIESTSASIAAARFGSATLPPPSIFSRGAGWLVASDPVDRLLCWLLDGSFGTASGSTVSIENVGLLALTRSGSRRVVQISAGFMLFFAVFGKFGAILASIPLPIFAALQCISYAYETSAGLDLLQFCNLNKLRTKFIVGFSIFMGLSVPQYFDGYMGTSGRGLVHTHANWFDKFVEIIFTSPATVAAMIAVFLDCTIPPGRTDNGGIEIETDLWDASTSVLEEDPDFYSLPLGLSECFPFV</sequence>
<feature type="transmembrane region" description="Helical" evidence="7">
    <location>
        <begin position="312"/>
        <end position="333"/>
    </location>
</feature>
<dbReference type="GO" id="GO:0016020">
    <property type="term" value="C:membrane"/>
    <property type="evidence" value="ECO:0007669"/>
    <property type="project" value="UniProtKB-SubCell"/>
</dbReference>
<dbReference type="NCBIfam" id="NF037981">
    <property type="entry name" value="NCS2_1"/>
    <property type="match status" value="1"/>
</dbReference>
<feature type="transmembrane region" description="Helical" evidence="7">
    <location>
        <begin position="382"/>
        <end position="404"/>
    </location>
</feature>
<dbReference type="EMBL" id="WJXA01000011">
    <property type="protein sequence ID" value="KAF7127470.1"/>
    <property type="molecule type" value="Genomic_DNA"/>
</dbReference>
<feature type="region of interest" description="Disordered" evidence="6">
    <location>
        <begin position="1"/>
        <end position="21"/>
    </location>
</feature>
<proteinExistence type="inferred from homology"/>
<feature type="transmembrane region" description="Helical" evidence="7">
    <location>
        <begin position="468"/>
        <end position="490"/>
    </location>
</feature>
<evidence type="ECO:0000256" key="2">
    <source>
        <dbReference type="ARBA" id="ARBA00008821"/>
    </source>
</evidence>
<dbReference type="Proteomes" id="UP000626092">
    <property type="component" value="Unassembled WGS sequence"/>
</dbReference>
<accession>A0A834GCR3</accession>
<dbReference type="GO" id="GO:0022857">
    <property type="term" value="F:transmembrane transporter activity"/>
    <property type="evidence" value="ECO:0007669"/>
    <property type="project" value="InterPro"/>
</dbReference>
<protein>
    <submittedName>
        <fullName evidence="8">Uncharacterized protein</fullName>
    </submittedName>
</protein>
<reference evidence="8" key="1">
    <citation type="submission" date="2019-11" db="EMBL/GenBank/DDBJ databases">
        <authorList>
            <person name="Liu Y."/>
            <person name="Hou J."/>
            <person name="Li T.-Q."/>
            <person name="Guan C.-H."/>
            <person name="Wu X."/>
            <person name="Wu H.-Z."/>
            <person name="Ling F."/>
            <person name="Zhang R."/>
            <person name="Shi X.-G."/>
            <person name="Ren J.-P."/>
            <person name="Chen E.-F."/>
            <person name="Sun J.-M."/>
        </authorList>
    </citation>
    <scope>NUCLEOTIDE SEQUENCE</scope>
    <source>
        <strain evidence="8">Adult_tree_wgs_1</strain>
        <tissue evidence="8">Leaves</tissue>
    </source>
</reference>
<keyword evidence="4 7" id="KW-1133">Transmembrane helix</keyword>
<name>A0A834GCR3_RHOSS</name>
<dbReference type="AlphaFoldDB" id="A0A834GCR3"/>
<dbReference type="PANTHER" id="PTHR11119">
    <property type="entry name" value="XANTHINE-URACIL / VITAMIN C PERMEASE FAMILY MEMBER"/>
    <property type="match status" value="1"/>
</dbReference>
<comment type="subcellular location">
    <subcellularLocation>
        <location evidence="1">Membrane</location>
        <topology evidence="1">Multi-pass membrane protein</topology>
    </subcellularLocation>
</comment>
<feature type="transmembrane region" description="Helical" evidence="7">
    <location>
        <begin position="496"/>
        <end position="516"/>
    </location>
</feature>
<feature type="compositionally biased region" description="Polar residues" evidence="6">
    <location>
        <begin position="1"/>
        <end position="16"/>
    </location>
</feature>
<evidence type="ECO:0000256" key="5">
    <source>
        <dbReference type="ARBA" id="ARBA00023136"/>
    </source>
</evidence>
<evidence type="ECO:0000313" key="9">
    <source>
        <dbReference type="Proteomes" id="UP000626092"/>
    </source>
</evidence>
<evidence type="ECO:0000256" key="1">
    <source>
        <dbReference type="ARBA" id="ARBA00004141"/>
    </source>
</evidence>